<dbReference type="EMBL" id="FNTH01000001">
    <property type="protein sequence ID" value="SEE13008.1"/>
    <property type="molecule type" value="Genomic_DNA"/>
</dbReference>
<organism evidence="1 2">
    <name type="scientific">Bradyrhizobium erythrophlei</name>
    <dbReference type="NCBI Taxonomy" id="1437360"/>
    <lineage>
        <taxon>Bacteria</taxon>
        <taxon>Pseudomonadati</taxon>
        <taxon>Pseudomonadota</taxon>
        <taxon>Alphaproteobacteria</taxon>
        <taxon>Hyphomicrobiales</taxon>
        <taxon>Nitrobacteraceae</taxon>
        <taxon>Bradyrhizobium</taxon>
    </lineage>
</organism>
<dbReference type="AlphaFoldDB" id="A0A1H5GD22"/>
<gene>
    <name evidence="1" type="ORF">SAMN05444164_7019</name>
</gene>
<evidence type="ECO:0000313" key="2">
    <source>
        <dbReference type="Proteomes" id="UP000198992"/>
    </source>
</evidence>
<accession>A0A1H5GD22</accession>
<dbReference type="OrthoDB" id="8746011at2"/>
<proteinExistence type="predicted"/>
<dbReference type="RefSeq" id="WP_092124299.1">
    <property type="nucleotide sequence ID" value="NZ_FNTH01000001.1"/>
</dbReference>
<evidence type="ECO:0000313" key="1">
    <source>
        <dbReference type="EMBL" id="SEE13008.1"/>
    </source>
</evidence>
<sequence>MSDLLTEAVEAQGGLERWKKFGVLEASLSVGGRIWHFKQQPDLFDKVLFEIDLQQERVTVDGFAGNARLFFTPDRLRLETRDGTPIESRDNPRDAFAGHVGDTPWDRLHAGYFCSYALWTYLSSPFLYTRKGFETEEIDPWNEDGETWRRLKVTFPPSVASHSRVQVTHFGPDGLMRRHDYSVDVMGGATGANYISNYREFQGIKVPTTRRVYAYDQNLKKVPEPTLVTIDIDKVTLR</sequence>
<dbReference type="Proteomes" id="UP000198992">
    <property type="component" value="Unassembled WGS sequence"/>
</dbReference>
<protein>
    <submittedName>
        <fullName evidence="1">Uncharacterized protein</fullName>
    </submittedName>
</protein>
<name>A0A1H5GD22_9BRAD</name>
<reference evidence="1 2" key="1">
    <citation type="submission" date="2016-10" db="EMBL/GenBank/DDBJ databases">
        <authorList>
            <person name="de Groot N.N."/>
        </authorList>
    </citation>
    <scope>NUCLEOTIDE SEQUENCE [LARGE SCALE GENOMIC DNA]</scope>
    <source>
        <strain evidence="1 2">MT12</strain>
    </source>
</reference>